<organism evidence="1 2">
    <name type="scientific">Cajanus cajan</name>
    <name type="common">Pigeon pea</name>
    <name type="synonym">Cajanus indicus</name>
    <dbReference type="NCBI Taxonomy" id="3821"/>
    <lineage>
        <taxon>Eukaryota</taxon>
        <taxon>Viridiplantae</taxon>
        <taxon>Streptophyta</taxon>
        <taxon>Embryophyta</taxon>
        <taxon>Tracheophyta</taxon>
        <taxon>Spermatophyta</taxon>
        <taxon>Magnoliopsida</taxon>
        <taxon>eudicotyledons</taxon>
        <taxon>Gunneridae</taxon>
        <taxon>Pentapetalae</taxon>
        <taxon>rosids</taxon>
        <taxon>fabids</taxon>
        <taxon>Fabales</taxon>
        <taxon>Fabaceae</taxon>
        <taxon>Papilionoideae</taxon>
        <taxon>50 kb inversion clade</taxon>
        <taxon>NPAAA clade</taxon>
        <taxon>indigoferoid/millettioid clade</taxon>
        <taxon>Phaseoleae</taxon>
        <taxon>Cajanus</taxon>
    </lineage>
</organism>
<evidence type="ECO:0000313" key="1">
    <source>
        <dbReference type="EMBL" id="KYP33396.1"/>
    </source>
</evidence>
<reference evidence="1" key="1">
    <citation type="journal article" date="2012" name="Nat. Biotechnol.">
        <title>Draft genome sequence of pigeonpea (Cajanus cajan), an orphan legume crop of resource-poor farmers.</title>
        <authorList>
            <person name="Varshney R.K."/>
            <person name="Chen W."/>
            <person name="Li Y."/>
            <person name="Bharti A.K."/>
            <person name="Saxena R.K."/>
            <person name="Schlueter J.A."/>
            <person name="Donoghue M.T."/>
            <person name="Azam S."/>
            <person name="Fan G."/>
            <person name="Whaley A.M."/>
            <person name="Farmer A.D."/>
            <person name="Sheridan J."/>
            <person name="Iwata A."/>
            <person name="Tuteja R."/>
            <person name="Penmetsa R.V."/>
            <person name="Wu W."/>
            <person name="Upadhyaya H.D."/>
            <person name="Yang S.P."/>
            <person name="Shah T."/>
            <person name="Saxena K.B."/>
            <person name="Michael T."/>
            <person name="McCombie W.R."/>
            <person name="Yang B."/>
            <person name="Zhang G."/>
            <person name="Yang H."/>
            <person name="Wang J."/>
            <person name="Spillane C."/>
            <person name="Cook D.R."/>
            <person name="May G.D."/>
            <person name="Xu X."/>
            <person name="Jackson S.A."/>
        </authorList>
    </citation>
    <scope>NUCLEOTIDE SEQUENCE [LARGE SCALE GENOMIC DNA]</scope>
</reference>
<gene>
    <name evidence="1" type="ORF">KK1_045750</name>
</gene>
<protein>
    <recommendedName>
        <fullName evidence="3">Retrotransposon Copia-like N-terminal domain-containing protein</fullName>
    </recommendedName>
</protein>
<dbReference type="OMA" id="REHIFCI"/>
<evidence type="ECO:0008006" key="3">
    <source>
        <dbReference type="Google" id="ProtNLM"/>
    </source>
</evidence>
<dbReference type="EMBL" id="KQ484898">
    <property type="protein sequence ID" value="KYP33396.1"/>
    <property type="molecule type" value="Genomic_DNA"/>
</dbReference>
<dbReference type="Proteomes" id="UP000075243">
    <property type="component" value="Unassembled WGS sequence"/>
</dbReference>
<evidence type="ECO:0000313" key="2">
    <source>
        <dbReference type="Proteomes" id="UP000075243"/>
    </source>
</evidence>
<keyword evidence="2" id="KW-1185">Reference proteome</keyword>
<proteinExistence type="predicted"/>
<name>A0A151QT35_CAJCA</name>
<sequence length="124" mass="13829">MVDASNTATIVPPPTTATTHTKTLPDVSKVKVFYGQNFRSWQECIHSILDMHGAAYALTISKPDSSTSASASKLDDWSQANKVSRHTILSALSNDLFDAYFSYKEAKDIWDFMIMKYTAKDSVR</sequence>
<accession>A0A151QT35</accession>
<dbReference type="Gramene" id="C.cajan_48315.t">
    <property type="protein sequence ID" value="C.cajan_48315.t.cds1"/>
    <property type="gene ID" value="C.cajan_48315"/>
</dbReference>
<dbReference type="AlphaFoldDB" id="A0A151QT35"/>